<dbReference type="InterPro" id="IPR002523">
    <property type="entry name" value="MgTranspt_CorA/ZnTranspt_ZntB"/>
</dbReference>
<feature type="transmembrane region" description="Helical" evidence="5">
    <location>
        <begin position="332"/>
        <end position="356"/>
    </location>
</feature>
<dbReference type="OrthoDB" id="2830640at2759"/>
<evidence type="ECO:0000256" key="3">
    <source>
        <dbReference type="ARBA" id="ARBA00022989"/>
    </source>
</evidence>
<evidence type="ECO:0000313" key="6">
    <source>
        <dbReference type="EMBL" id="KAF4305401.1"/>
    </source>
</evidence>
<dbReference type="Gene3D" id="1.20.58.340">
    <property type="entry name" value="Magnesium transport protein CorA, transmembrane region"/>
    <property type="match status" value="1"/>
</dbReference>
<reference evidence="6" key="1">
    <citation type="submission" date="2020-04" db="EMBL/GenBank/DDBJ databases">
        <title>Genome Assembly and Annotation of Botryosphaeria dothidea sdau 11-99, a Latent Pathogen of Apple Fruit Ring Rot in China.</title>
        <authorList>
            <person name="Yu C."/>
            <person name="Diao Y."/>
            <person name="Lu Q."/>
            <person name="Zhao J."/>
            <person name="Cui S."/>
            <person name="Peng C."/>
            <person name="He B."/>
            <person name="Liu H."/>
        </authorList>
    </citation>
    <scope>NUCLEOTIDE SEQUENCE [LARGE SCALE GENOMIC DNA]</scope>
    <source>
        <strain evidence="6">Sdau11-99</strain>
    </source>
</reference>
<evidence type="ECO:0000256" key="2">
    <source>
        <dbReference type="ARBA" id="ARBA00022692"/>
    </source>
</evidence>
<gene>
    <name evidence="6" type="ORF">GTA08_BOTSDO06675</name>
</gene>
<keyword evidence="4 5" id="KW-0472">Membrane</keyword>
<name>A0A8H4IQL8_9PEZI</name>
<accession>A0A8H4IQL8</accession>
<evidence type="ECO:0000256" key="4">
    <source>
        <dbReference type="ARBA" id="ARBA00023136"/>
    </source>
</evidence>
<proteinExistence type="predicted"/>
<feature type="transmembrane region" description="Helical" evidence="5">
    <location>
        <begin position="368"/>
        <end position="388"/>
    </location>
</feature>
<comment type="caution">
    <text evidence="6">The sequence shown here is derived from an EMBL/GenBank/DDBJ whole genome shotgun (WGS) entry which is preliminary data.</text>
</comment>
<dbReference type="Proteomes" id="UP000572817">
    <property type="component" value="Unassembled WGS sequence"/>
</dbReference>
<dbReference type="Pfam" id="PF01544">
    <property type="entry name" value="CorA"/>
    <property type="match status" value="1"/>
</dbReference>
<keyword evidence="3 5" id="KW-1133">Transmembrane helix</keyword>
<dbReference type="AlphaFoldDB" id="A0A8H4IQL8"/>
<organism evidence="6 7">
    <name type="scientific">Botryosphaeria dothidea</name>
    <dbReference type="NCBI Taxonomy" id="55169"/>
    <lineage>
        <taxon>Eukaryota</taxon>
        <taxon>Fungi</taxon>
        <taxon>Dikarya</taxon>
        <taxon>Ascomycota</taxon>
        <taxon>Pezizomycotina</taxon>
        <taxon>Dothideomycetes</taxon>
        <taxon>Dothideomycetes incertae sedis</taxon>
        <taxon>Botryosphaeriales</taxon>
        <taxon>Botryosphaeriaceae</taxon>
        <taxon>Botryosphaeria</taxon>
    </lineage>
</organism>
<evidence type="ECO:0000256" key="5">
    <source>
        <dbReference type="SAM" id="Phobius"/>
    </source>
</evidence>
<keyword evidence="7" id="KW-1185">Reference proteome</keyword>
<sequence length="426" mass="48563">MGTLLKKPLCADSRVEVVEKDRAGIKSRESTLYSELKSPNNGRLRLLIANQKLPANDVAFLGSLVPWGFRKMVGRSANGGSGCCTSITSGRVEHASWCYFLWQVWDDKFHSEKTDRIRIQWASVDVLVNWDSENNVTLVLFLGYINKRLRKALEDLVLQARDVRDPYTWHRVIINEVDEIYNDDVWKIYDSYRDLELSRTPDLFDFGLMHDVGGLLICACEIAEAAVNTMSSIRRSHGLLAEELRVLSGYPGQTPQRSPGGNAQPPNDVNYRTIFSQTQKELTQLEDCFRSTFLFSKTKHDRLQNEISLAYNLVAQRDGELARVDNMTMKTIAAVTLAFLPGTFIATLFGMNFFDFSPEGLSVSRKLWVYWAIAIPLTTVIIGCWWAWDFSQKKWKAQRQLRGPLLKEGGRQGATMVGKPEWEYRV</sequence>
<comment type="subcellular location">
    <subcellularLocation>
        <location evidence="1">Membrane</location>
        <topology evidence="1">Multi-pass membrane protein</topology>
    </subcellularLocation>
</comment>
<dbReference type="EMBL" id="WWBZ02000040">
    <property type="protein sequence ID" value="KAF4305401.1"/>
    <property type="molecule type" value="Genomic_DNA"/>
</dbReference>
<protein>
    <submittedName>
        <fullName evidence="6">Uncharacterized protein</fullName>
    </submittedName>
</protein>
<dbReference type="GO" id="GO:0016020">
    <property type="term" value="C:membrane"/>
    <property type="evidence" value="ECO:0007669"/>
    <property type="project" value="UniProtKB-SubCell"/>
</dbReference>
<dbReference type="SUPFAM" id="SSF144083">
    <property type="entry name" value="Magnesium transport protein CorA, transmembrane region"/>
    <property type="match status" value="1"/>
</dbReference>
<keyword evidence="2 5" id="KW-0812">Transmembrane</keyword>
<evidence type="ECO:0000313" key="7">
    <source>
        <dbReference type="Proteomes" id="UP000572817"/>
    </source>
</evidence>
<dbReference type="GO" id="GO:0046873">
    <property type="term" value="F:metal ion transmembrane transporter activity"/>
    <property type="evidence" value="ECO:0007669"/>
    <property type="project" value="InterPro"/>
</dbReference>
<evidence type="ECO:0000256" key="1">
    <source>
        <dbReference type="ARBA" id="ARBA00004141"/>
    </source>
</evidence>
<dbReference type="InterPro" id="IPR045863">
    <property type="entry name" value="CorA_TM1_TM2"/>
</dbReference>